<dbReference type="InterPro" id="IPR043538">
    <property type="entry name" value="XYLT"/>
</dbReference>
<dbReference type="Proteomes" id="UP000451233">
    <property type="component" value="Unassembled WGS sequence"/>
</dbReference>
<evidence type="ECO:0000256" key="4">
    <source>
        <dbReference type="ARBA" id="ARBA00022679"/>
    </source>
</evidence>
<keyword evidence="4" id="KW-0808">Transferase</keyword>
<dbReference type="PANTHER" id="PTHR46025">
    <property type="entry name" value="XYLOSYLTRANSFERASE OXT"/>
    <property type="match status" value="1"/>
</dbReference>
<dbReference type="EMBL" id="WVHS01000001">
    <property type="protein sequence ID" value="MXV13898.1"/>
    <property type="molecule type" value="Genomic_DNA"/>
</dbReference>
<evidence type="ECO:0000313" key="15">
    <source>
        <dbReference type="EMBL" id="MXV13898.1"/>
    </source>
</evidence>
<evidence type="ECO:0000256" key="11">
    <source>
        <dbReference type="ARBA" id="ARBA00023136"/>
    </source>
</evidence>
<evidence type="ECO:0000256" key="5">
    <source>
        <dbReference type="ARBA" id="ARBA00022692"/>
    </source>
</evidence>
<evidence type="ECO:0000256" key="12">
    <source>
        <dbReference type="ARBA" id="ARBA00023157"/>
    </source>
</evidence>
<evidence type="ECO:0000256" key="14">
    <source>
        <dbReference type="ARBA" id="ARBA00042865"/>
    </source>
</evidence>
<keyword evidence="3" id="KW-0328">Glycosyltransferase</keyword>
<dbReference type="Pfam" id="PF02485">
    <property type="entry name" value="Branch"/>
    <property type="match status" value="1"/>
</dbReference>
<keyword evidence="6" id="KW-0479">Metal-binding</keyword>
<evidence type="ECO:0000256" key="7">
    <source>
        <dbReference type="ARBA" id="ARBA00022824"/>
    </source>
</evidence>
<sequence>MTITYVIRADRDPAHLVRLINMLNDGGTKFVVHVDKRASLAAFKNAFIKEKWNDIHFIRNRCTAGRGSFGVVEATLNALRFVKNKFKEAEHIVVINGHDYPVKPAEDIANHFRRNPGKTFLEHFNVPDGRLYEGGVDRFPGYEETKRVMTLRIGSECMSFPLQVVKMIFAFLKINPDFITYFRQVNFPIESFFQTLLMNCGAEEIRSQLINTRMHVGKTELKNIAEVDVNSLRSLNSTGYLFSGPFESLADNELLDRVDNQLLKALPAGNTVNKVRLVNDKTLPARAGGTAVLMLTNKKDALIAARFDSLKQHADRDQQFFLLRHTDAENGFGGNNTGTVEFTDSILYDLGYIPICNRLIPGSNHFPILKFYLHHPGFDYYWYVEEDVYYNGEWCDFFRFFSSQGIETDFLASHVTDRVDIPAWYWWNTLRHPDGKQRSLDKMRSFNPIFRISNAALAFIHKMLMEGWSGHHEVLIPTLLNNGGFLIHDIGGTGKYVLPGCAGKFYTSAAPDPFGELRTGSLRFRPVITHEEIGERVLYHPVKWSDN</sequence>
<dbReference type="GO" id="GO:0015012">
    <property type="term" value="P:heparan sulfate proteoglycan biosynthetic process"/>
    <property type="evidence" value="ECO:0007669"/>
    <property type="project" value="TreeGrafter"/>
</dbReference>
<evidence type="ECO:0000256" key="3">
    <source>
        <dbReference type="ARBA" id="ARBA00022676"/>
    </source>
</evidence>
<protein>
    <recommendedName>
        <fullName evidence="14">Peptide O-xylosyltransferase</fullName>
    </recommendedName>
</protein>
<comment type="caution">
    <text evidence="15">The sequence shown here is derived from an EMBL/GenBank/DDBJ whole genome shotgun (WGS) entry which is preliminary data.</text>
</comment>
<keyword evidence="7" id="KW-0256">Endoplasmic reticulum</keyword>
<evidence type="ECO:0000256" key="10">
    <source>
        <dbReference type="ARBA" id="ARBA00023034"/>
    </source>
</evidence>
<dbReference type="AlphaFoldDB" id="A0A7K1XSP2"/>
<evidence type="ECO:0000256" key="8">
    <source>
        <dbReference type="ARBA" id="ARBA00022968"/>
    </source>
</evidence>
<dbReference type="RefSeq" id="WP_160904922.1">
    <property type="nucleotide sequence ID" value="NZ_WVHS01000001.1"/>
</dbReference>
<dbReference type="GO" id="GO:0046872">
    <property type="term" value="F:metal ion binding"/>
    <property type="evidence" value="ECO:0007669"/>
    <property type="project" value="UniProtKB-KW"/>
</dbReference>
<gene>
    <name evidence="15" type="ORF">GS398_01170</name>
</gene>
<dbReference type="GO" id="GO:0016020">
    <property type="term" value="C:membrane"/>
    <property type="evidence" value="ECO:0007669"/>
    <property type="project" value="InterPro"/>
</dbReference>
<dbReference type="GO" id="GO:0030158">
    <property type="term" value="F:protein xylosyltransferase activity"/>
    <property type="evidence" value="ECO:0007669"/>
    <property type="project" value="InterPro"/>
</dbReference>
<organism evidence="15 16">
    <name type="scientific">Hufsiella ginkgonis</name>
    <dbReference type="NCBI Taxonomy" id="2695274"/>
    <lineage>
        <taxon>Bacteria</taxon>
        <taxon>Pseudomonadati</taxon>
        <taxon>Bacteroidota</taxon>
        <taxon>Sphingobacteriia</taxon>
        <taxon>Sphingobacteriales</taxon>
        <taxon>Sphingobacteriaceae</taxon>
        <taxon>Hufsiella</taxon>
    </lineage>
</organism>
<evidence type="ECO:0000313" key="16">
    <source>
        <dbReference type="Proteomes" id="UP000451233"/>
    </source>
</evidence>
<keyword evidence="8" id="KW-0735">Signal-anchor</keyword>
<keyword evidence="12" id="KW-1015">Disulfide bond</keyword>
<keyword evidence="10" id="KW-0333">Golgi apparatus</keyword>
<evidence type="ECO:0000256" key="6">
    <source>
        <dbReference type="ARBA" id="ARBA00022723"/>
    </source>
</evidence>
<keyword evidence="5" id="KW-0812">Transmembrane</keyword>
<dbReference type="GO" id="GO:0050650">
    <property type="term" value="P:chondroitin sulfate proteoglycan biosynthetic process"/>
    <property type="evidence" value="ECO:0007669"/>
    <property type="project" value="TreeGrafter"/>
</dbReference>
<evidence type="ECO:0000256" key="2">
    <source>
        <dbReference type="ARBA" id="ARBA00004648"/>
    </source>
</evidence>
<evidence type="ECO:0000256" key="1">
    <source>
        <dbReference type="ARBA" id="ARBA00004323"/>
    </source>
</evidence>
<proteinExistence type="predicted"/>
<reference evidence="15 16" key="1">
    <citation type="submission" date="2019-11" db="EMBL/GenBank/DDBJ databases">
        <title>Pedobacter sp. HMF7056 Genome sequencing and assembly.</title>
        <authorList>
            <person name="Kang H."/>
            <person name="Kim H."/>
            <person name="Joh K."/>
        </authorList>
    </citation>
    <scope>NUCLEOTIDE SEQUENCE [LARGE SCALE GENOMIC DNA]</scope>
    <source>
        <strain evidence="15 16">HMF7056</strain>
    </source>
</reference>
<evidence type="ECO:0000256" key="13">
    <source>
        <dbReference type="ARBA" id="ARBA00023180"/>
    </source>
</evidence>
<keyword evidence="13" id="KW-0325">Glycoprotein</keyword>
<keyword evidence="11" id="KW-0472">Membrane</keyword>
<dbReference type="InterPro" id="IPR003406">
    <property type="entry name" value="Glyco_trans_14"/>
</dbReference>
<evidence type="ECO:0000256" key="9">
    <source>
        <dbReference type="ARBA" id="ARBA00022989"/>
    </source>
</evidence>
<keyword evidence="16" id="KW-1185">Reference proteome</keyword>
<name>A0A7K1XSP2_9SPHI</name>
<comment type="subcellular location">
    <subcellularLocation>
        <location evidence="2">Endoplasmic reticulum membrane</location>
        <topology evidence="2">Single-pass type II membrane protein</topology>
    </subcellularLocation>
    <subcellularLocation>
        <location evidence="1">Golgi apparatus membrane</location>
        <topology evidence="1">Single-pass type II membrane protein</topology>
    </subcellularLocation>
</comment>
<accession>A0A7K1XSP2</accession>
<keyword evidence="9" id="KW-1133">Transmembrane helix</keyword>
<dbReference type="PANTHER" id="PTHR46025:SF3">
    <property type="entry name" value="XYLOSYLTRANSFERASE OXT"/>
    <property type="match status" value="1"/>
</dbReference>